<name>C3YGM1_BRAFL</name>
<feature type="domain" description="ShKT" evidence="2">
    <location>
        <begin position="93"/>
        <end position="127"/>
    </location>
</feature>
<evidence type="ECO:0000259" key="2">
    <source>
        <dbReference type="PROSITE" id="PS51670"/>
    </source>
</evidence>
<feature type="non-terminal residue" evidence="3">
    <location>
        <position position="1"/>
    </location>
</feature>
<comment type="caution">
    <text evidence="1">Lacks conserved residue(s) required for the propagation of feature annotation.</text>
</comment>
<dbReference type="eggNOG" id="ENOG502SSZ5">
    <property type="taxonomic scope" value="Eukaryota"/>
</dbReference>
<feature type="domain" description="ShKT" evidence="2">
    <location>
        <begin position="1"/>
        <end position="31"/>
    </location>
</feature>
<keyword evidence="1" id="KW-1015">Disulfide bond</keyword>
<dbReference type="InterPro" id="IPR003582">
    <property type="entry name" value="ShKT_dom"/>
</dbReference>
<dbReference type="Gene3D" id="1.10.10.1940">
    <property type="match status" value="2"/>
</dbReference>
<evidence type="ECO:0000256" key="1">
    <source>
        <dbReference type="PROSITE-ProRule" id="PRU01005"/>
    </source>
</evidence>
<accession>C3YGM1</accession>
<organism>
    <name type="scientific">Branchiostoma floridae</name>
    <name type="common">Florida lancelet</name>
    <name type="synonym">Amphioxus</name>
    <dbReference type="NCBI Taxonomy" id="7739"/>
    <lineage>
        <taxon>Eukaryota</taxon>
        <taxon>Metazoa</taxon>
        <taxon>Chordata</taxon>
        <taxon>Cephalochordata</taxon>
        <taxon>Leptocardii</taxon>
        <taxon>Amphioxiformes</taxon>
        <taxon>Branchiostomatidae</taxon>
        <taxon>Branchiostoma</taxon>
    </lineage>
</organism>
<proteinExistence type="predicted"/>
<dbReference type="PANTHER" id="PTHR46219:SF8">
    <property type="entry name" value="SHKT DOMAIN-CONTAINING PROTEIN"/>
    <property type="match status" value="1"/>
</dbReference>
<reference evidence="3" key="1">
    <citation type="journal article" date="2008" name="Nature">
        <title>The amphioxus genome and the evolution of the chordate karyotype.</title>
        <authorList>
            <consortium name="US DOE Joint Genome Institute (JGI-PGF)"/>
            <person name="Putnam N.H."/>
            <person name="Butts T."/>
            <person name="Ferrier D.E.K."/>
            <person name="Furlong R.F."/>
            <person name="Hellsten U."/>
            <person name="Kawashima T."/>
            <person name="Robinson-Rechavi M."/>
            <person name="Shoguchi E."/>
            <person name="Terry A."/>
            <person name="Yu J.-K."/>
            <person name="Benito-Gutierrez E.L."/>
            <person name="Dubchak I."/>
            <person name="Garcia-Fernandez J."/>
            <person name="Gibson-Brown J.J."/>
            <person name="Grigoriev I.V."/>
            <person name="Horton A.C."/>
            <person name="de Jong P.J."/>
            <person name="Jurka J."/>
            <person name="Kapitonov V.V."/>
            <person name="Kohara Y."/>
            <person name="Kuroki Y."/>
            <person name="Lindquist E."/>
            <person name="Lucas S."/>
            <person name="Osoegawa K."/>
            <person name="Pennacchio L.A."/>
            <person name="Salamov A.A."/>
            <person name="Satou Y."/>
            <person name="Sauka-Spengler T."/>
            <person name="Schmutz J."/>
            <person name="Shin-I T."/>
            <person name="Toyoda A."/>
            <person name="Bronner-Fraser M."/>
            <person name="Fujiyama A."/>
            <person name="Holland L.Z."/>
            <person name="Holland P.W.H."/>
            <person name="Satoh N."/>
            <person name="Rokhsar D.S."/>
        </authorList>
    </citation>
    <scope>NUCLEOTIDE SEQUENCE [LARGE SCALE GENOMIC DNA]</scope>
    <source>
        <strain evidence="3">S238N-H82</strain>
        <tissue evidence="3">Testes</tissue>
    </source>
</reference>
<feature type="non-terminal residue" evidence="3">
    <location>
        <position position="127"/>
    </location>
</feature>
<dbReference type="Pfam" id="PF01549">
    <property type="entry name" value="ShK"/>
    <property type="match status" value="3"/>
</dbReference>
<dbReference type="EMBL" id="GG666512">
    <property type="protein sequence ID" value="EEN60531.1"/>
    <property type="molecule type" value="Genomic_DNA"/>
</dbReference>
<dbReference type="InParanoid" id="C3YGM1"/>
<gene>
    <name evidence="3" type="ORF">BRAFLDRAFT_170667</name>
</gene>
<dbReference type="PANTHER" id="PTHR46219">
    <property type="entry name" value="PROTEIN CBG11138"/>
    <property type="match status" value="1"/>
</dbReference>
<dbReference type="AlphaFoldDB" id="C3YGM1"/>
<protein>
    <recommendedName>
        <fullName evidence="2">ShKT domain-containing protein</fullName>
    </recommendedName>
</protein>
<dbReference type="PROSITE" id="PS51670">
    <property type="entry name" value="SHKT"/>
    <property type="match status" value="3"/>
</dbReference>
<feature type="disulfide bond" evidence="1">
    <location>
        <begin position="93"/>
        <end position="127"/>
    </location>
</feature>
<dbReference type="SMART" id="SM00254">
    <property type="entry name" value="ShKT"/>
    <property type="match status" value="3"/>
</dbReference>
<feature type="domain" description="ShKT" evidence="2">
    <location>
        <begin position="49"/>
        <end position="82"/>
    </location>
</feature>
<dbReference type="Gene3D" id="1.10.10.1870">
    <property type="entry name" value="ShTK domain-like"/>
    <property type="match status" value="1"/>
</dbReference>
<sequence length="127" mass="13996">TKDCPGWERYCSIMWYKAFMAKVCPKTCGTCGGVAPTVASTASTTASICEDEIDCTGWERYCGNKWYLVYMATFCPKTCGACGVVPTVASTACEDKTKDCPGWERYCSNRWYKAFMVRACPKTCGAC</sequence>
<evidence type="ECO:0000313" key="3">
    <source>
        <dbReference type="EMBL" id="EEN60531.1"/>
    </source>
</evidence>